<dbReference type="OMA" id="WISWISQ"/>
<reference evidence="1 2" key="1">
    <citation type="journal article" date="2013" name="Nat. Genet.">
        <title>The high-quality draft genome of peach (Prunus persica) identifies unique patterns of genetic diversity, domestication and genome evolution.</title>
        <authorList>
            <consortium name="International Peach Genome Initiative"/>
            <person name="Verde I."/>
            <person name="Abbott A.G."/>
            <person name="Scalabrin S."/>
            <person name="Jung S."/>
            <person name="Shu S."/>
            <person name="Marroni F."/>
            <person name="Zhebentyayeva T."/>
            <person name="Dettori M.T."/>
            <person name="Grimwood J."/>
            <person name="Cattonaro F."/>
            <person name="Zuccolo A."/>
            <person name="Rossini L."/>
            <person name="Jenkins J."/>
            <person name="Vendramin E."/>
            <person name="Meisel L.A."/>
            <person name="Decroocq V."/>
            <person name="Sosinski B."/>
            <person name="Prochnik S."/>
            <person name="Mitros T."/>
            <person name="Policriti A."/>
            <person name="Cipriani G."/>
            <person name="Dondini L."/>
            <person name="Ficklin S."/>
            <person name="Goodstein D.M."/>
            <person name="Xuan P."/>
            <person name="Del Fabbro C."/>
            <person name="Aramini V."/>
            <person name="Copetti D."/>
            <person name="Gonzalez S."/>
            <person name="Horner D.S."/>
            <person name="Falchi R."/>
            <person name="Lucas S."/>
            <person name="Mica E."/>
            <person name="Maldonado J."/>
            <person name="Lazzari B."/>
            <person name="Bielenberg D."/>
            <person name="Pirona R."/>
            <person name="Miculan M."/>
            <person name="Barakat A."/>
            <person name="Testolin R."/>
            <person name="Stella A."/>
            <person name="Tartarini S."/>
            <person name="Tonutti P."/>
            <person name="Arus P."/>
            <person name="Orellana A."/>
            <person name="Wells C."/>
            <person name="Main D."/>
            <person name="Vizzotto G."/>
            <person name="Silva H."/>
            <person name="Salamini F."/>
            <person name="Schmutz J."/>
            <person name="Morgante M."/>
            <person name="Rokhsar D.S."/>
        </authorList>
    </citation>
    <scope>NUCLEOTIDE SEQUENCE [LARGE SCALE GENOMIC DNA]</scope>
    <source>
        <strain evidence="2">cv. Nemared</strain>
    </source>
</reference>
<accession>M5W8I9</accession>
<name>M5W8I9_PRUPE</name>
<dbReference type="SUPFAM" id="SSF56672">
    <property type="entry name" value="DNA/RNA polymerases"/>
    <property type="match status" value="1"/>
</dbReference>
<dbReference type="Gramene" id="ONH97004">
    <property type="protein sequence ID" value="ONH97004"/>
    <property type="gene ID" value="PRUPE_7G164000"/>
</dbReference>
<organism evidence="1 2">
    <name type="scientific">Prunus persica</name>
    <name type="common">Peach</name>
    <name type="synonym">Amygdalus persica</name>
    <dbReference type="NCBI Taxonomy" id="3760"/>
    <lineage>
        <taxon>Eukaryota</taxon>
        <taxon>Viridiplantae</taxon>
        <taxon>Streptophyta</taxon>
        <taxon>Embryophyta</taxon>
        <taxon>Tracheophyta</taxon>
        <taxon>Spermatophyta</taxon>
        <taxon>Magnoliopsida</taxon>
        <taxon>eudicotyledons</taxon>
        <taxon>Gunneridae</taxon>
        <taxon>Pentapetalae</taxon>
        <taxon>rosids</taxon>
        <taxon>fabids</taxon>
        <taxon>Rosales</taxon>
        <taxon>Rosaceae</taxon>
        <taxon>Amygdaloideae</taxon>
        <taxon>Amygdaleae</taxon>
        <taxon>Prunus</taxon>
    </lineage>
</organism>
<dbReference type="STRING" id="3760.M5W8I9"/>
<gene>
    <name evidence="1" type="ORF">PRUPE_7G164000</name>
</gene>
<dbReference type="InterPro" id="IPR043502">
    <property type="entry name" value="DNA/RNA_pol_sf"/>
</dbReference>
<keyword evidence="2" id="KW-1185">Reference proteome</keyword>
<proteinExistence type="predicted"/>
<dbReference type="PANTHER" id="PTHR46890:SF48">
    <property type="entry name" value="RNA-DIRECTED DNA POLYMERASE"/>
    <property type="match status" value="1"/>
</dbReference>
<protein>
    <submittedName>
        <fullName evidence="1">Uncharacterized protein</fullName>
    </submittedName>
</protein>
<dbReference type="InterPro" id="IPR000477">
    <property type="entry name" value="RT_dom"/>
</dbReference>
<dbReference type="Pfam" id="PF00078">
    <property type="entry name" value="RVT_1"/>
    <property type="match status" value="1"/>
</dbReference>
<dbReference type="eggNOG" id="KOG1075">
    <property type="taxonomic scope" value="Eukaryota"/>
</dbReference>
<dbReference type="InterPro" id="IPR052343">
    <property type="entry name" value="Retrotransposon-Effector_Assoc"/>
</dbReference>
<dbReference type="PANTHER" id="PTHR46890">
    <property type="entry name" value="NON-LTR RETROLELEMENT REVERSE TRANSCRIPTASE-LIKE PROTEIN-RELATED"/>
    <property type="match status" value="1"/>
</dbReference>
<dbReference type="PROSITE" id="PS50878">
    <property type="entry name" value="RT_POL"/>
    <property type="match status" value="1"/>
</dbReference>
<dbReference type="CDD" id="cd01650">
    <property type="entry name" value="RT_nLTR_like"/>
    <property type="match status" value="1"/>
</dbReference>
<dbReference type="Proteomes" id="UP000006882">
    <property type="component" value="Chromosome G7"/>
</dbReference>
<sequence length="268" mass="30739">MKSLLKLNNNPYFQLFIQIWQFIVFGRFLIVDRNYMTRCKVELEKQIVDYILLTLIPKVDKPTKVIEFRPISLCTMIYKMISKTISKIIVNRLKPIMPLIIFEFQSAFVPTRLIMDNIIAAFESIHAIKRHGGSKLKKMVLKLDMYKAYDIVEWTFIEAMLKSLDFNDRWVKLIMDCISTVTYSVQVRGVASGMIVPSRGLRQGDPLSPYLFLICVEGLSALLSNALRIKRISGIFVAHGAPTISHLFFADDSLLFCNAHLADCAHLL</sequence>
<evidence type="ECO:0000313" key="1">
    <source>
        <dbReference type="EMBL" id="ONH97004.1"/>
    </source>
</evidence>
<dbReference type="AlphaFoldDB" id="M5W8I9"/>
<dbReference type="HOGENOM" id="CLU_000680_6_1_1"/>
<dbReference type="EMBL" id="CM007657">
    <property type="protein sequence ID" value="ONH97004.1"/>
    <property type="molecule type" value="Genomic_DNA"/>
</dbReference>
<evidence type="ECO:0000313" key="2">
    <source>
        <dbReference type="Proteomes" id="UP000006882"/>
    </source>
</evidence>